<dbReference type="GO" id="GO:0051301">
    <property type="term" value="P:cell division"/>
    <property type="evidence" value="ECO:0007669"/>
    <property type="project" value="InterPro"/>
</dbReference>
<reference evidence="2 3" key="1">
    <citation type="journal article" date="2019" name="Int. J. Syst. Evol. Microbiol.">
        <title>Lactobacillus salitolerans sp. nov., a novel lactic acid bacterium isolated from spent mushroom substrates.</title>
        <authorList>
            <person name="Tohno M."/>
            <person name="Tanizawa Y."/>
            <person name="Kojima Y."/>
            <person name="Sakamoto M."/>
            <person name="Nakamura Y."/>
            <person name="Ohkuma M."/>
            <person name="Kobayashi H."/>
        </authorList>
    </citation>
    <scope>NUCLEOTIDE SEQUENCE [LARGE SCALE GENOMIC DNA]</scope>
    <source>
        <strain evidence="2 3">YK43</strain>
    </source>
</reference>
<keyword evidence="1" id="KW-0812">Transmembrane</keyword>
<dbReference type="PANTHER" id="PTHR40027">
    <property type="entry name" value="CELL DIVISION PROTEIN DIVIC"/>
    <property type="match status" value="1"/>
</dbReference>
<dbReference type="InterPro" id="IPR039076">
    <property type="entry name" value="DivIC"/>
</dbReference>
<feature type="transmembrane region" description="Helical" evidence="1">
    <location>
        <begin position="42"/>
        <end position="63"/>
    </location>
</feature>
<dbReference type="AlphaFoldDB" id="A0A401IS27"/>
<proteinExistence type="predicted"/>
<keyword evidence="3" id="KW-1185">Reference proteome</keyword>
<comment type="caution">
    <text evidence="2">The sequence shown here is derived from an EMBL/GenBank/DDBJ whole genome shotgun (WGS) entry which is preliminary data.</text>
</comment>
<dbReference type="EMBL" id="BFFP01000009">
    <property type="protein sequence ID" value="GBG94314.1"/>
    <property type="molecule type" value="Genomic_DNA"/>
</dbReference>
<name>A0A401IS27_9LACO</name>
<dbReference type="PANTHER" id="PTHR40027:SF1">
    <property type="entry name" value="CELL DIVISION PROTEIN DIVIC"/>
    <property type="match status" value="1"/>
</dbReference>
<organism evidence="2 3">
    <name type="scientific">Ligilactobacillus salitolerans</name>
    <dbReference type="NCBI Taxonomy" id="1808352"/>
    <lineage>
        <taxon>Bacteria</taxon>
        <taxon>Bacillati</taxon>
        <taxon>Bacillota</taxon>
        <taxon>Bacilli</taxon>
        <taxon>Lactobacillales</taxon>
        <taxon>Lactobacillaceae</taxon>
        <taxon>Ligilactobacillus</taxon>
    </lineage>
</organism>
<evidence type="ECO:0000313" key="2">
    <source>
        <dbReference type="EMBL" id="GBG94314.1"/>
    </source>
</evidence>
<protein>
    <submittedName>
        <fullName evidence="2">Septum formation initiation protein</fullName>
    </submittedName>
</protein>
<keyword evidence="1" id="KW-1133">Transmembrane helix</keyword>
<dbReference type="InterPro" id="IPR007060">
    <property type="entry name" value="FtsL/DivIC"/>
</dbReference>
<dbReference type="Pfam" id="PF04977">
    <property type="entry name" value="DivIC"/>
    <property type="match status" value="1"/>
</dbReference>
<gene>
    <name evidence="2" type="ORF">LFYK43_07730</name>
</gene>
<keyword evidence="1" id="KW-0472">Membrane</keyword>
<dbReference type="OrthoDB" id="2151746at2"/>
<accession>A0A401IS27</accession>
<evidence type="ECO:0000256" key="1">
    <source>
        <dbReference type="SAM" id="Phobius"/>
    </source>
</evidence>
<dbReference type="Proteomes" id="UP000286848">
    <property type="component" value="Unassembled WGS sequence"/>
</dbReference>
<sequence length="134" mass="15706">MAQKNSTVKVLNNDYYRQQTTAANQKTDDERLQKKHRRRMQLLLAAAIVLTLICSVQIVKNYLSARQIQVQTQSAKAELKGQTEQQKNLGLQVKQLKDPEYLEKFIRERYFYSKKNETIYNLPESRSQGVNNQK</sequence>
<dbReference type="RefSeq" id="WP_124975607.1">
    <property type="nucleotide sequence ID" value="NZ_BFFP01000009.1"/>
</dbReference>
<evidence type="ECO:0000313" key="3">
    <source>
        <dbReference type="Proteomes" id="UP000286848"/>
    </source>
</evidence>